<dbReference type="GO" id="GO:0008270">
    <property type="term" value="F:zinc ion binding"/>
    <property type="evidence" value="ECO:0007669"/>
    <property type="project" value="UniProtKB-KW"/>
</dbReference>
<keyword evidence="2 4" id="KW-0863">Zinc-finger</keyword>
<evidence type="ECO:0000259" key="6">
    <source>
        <dbReference type="PROSITE" id="PS50016"/>
    </source>
</evidence>
<protein>
    <recommendedName>
        <fullName evidence="6">PHD-type domain-containing protein</fullName>
    </recommendedName>
</protein>
<comment type="caution">
    <text evidence="7">The sequence shown here is derived from an EMBL/GenBank/DDBJ whole genome shotgun (WGS) entry which is preliminary data.</text>
</comment>
<dbReference type="Pfam" id="PF00628">
    <property type="entry name" value="PHD"/>
    <property type="match status" value="1"/>
</dbReference>
<dbReference type="InterPro" id="IPR001965">
    <property type="entry name" value="Znf_PHD"/>
</dbReference>
<keyword evidence="1" id="KW-0479">Metal-binding</keyword>
<evidence type="ECO:0000313" key="7">
    <source>
        <dbReference type="EMBL" id="KAF9408384.1"/>
    </source>
</evidence>
<feature type="coiled-coil region" evidence="5">
    <location>
        <begin position="218"/>
        <end position="255"/>
    </location>
</feature>
<dbReference type="SUPFAM" id="SSF57903">
    <property type="entry name" value="FYVE/PHD zinc finger"/>
    <property type="match status" value="1"/>
</dbReference>
<organism evidence="7 8">
    <name type="scientific">Spodoptera exigua</name>
    <name type="common">Beet armyworm</name>
    <name type="synonym">Noctua fulgens</name>
    <dbReference type="NCBI Taxonomy" id="7107"/>
    <lineage>
        <taxon>Eukaryota</taxon>
        <taxon>Metazoa</taxon>
        <taxon>Ecdysozoa</taxon>
        <taxon>Arthropoda</taxon>
        <taxon>Hexapoda</taxon>
        <taxon>Insecta</taxon>
        <taxon>Pterygota</taxon>
        <taxon>Neoptera</taxon>
        <taxon>Endopterygota</taxon>
        <taxon>Lepidoptera</taxon>
        <taxon>Glossata</taxon>
        <taxon>Ditrysia</taxon>
        <taxon>Noctuoidea</taxon>
        <taxon>Noctuidae</taxon>
        <taxon>Amphipyrinae</taxon>
        <taxon>Spodoptera</taxon>
    </lineage>
</organism>
<dbReference type="Proteomes" id="UP000648187">
    <property type="component" value="Unassembled WGS sequence"/>
</dbReference>
<accession>A0A835G8I9</accession>
<keyword evidence="3" id="KW-0862">Zinc</keyword>
<keyword evidence="5" id="KW-0175">Coiled coil</keyword>
<sequence>MPLIGEEILEILLRAKDVMTLLEVGGVRCVHGSEVHFSVYFFKISFVCYCIRSPTKSDFTHVTQIDSWYHILKLVGRRTIFKPTKVTNDHSLNSDFTMSIRNSVIKVFKVPLHYKMEKCGVCSENLSEGAHCATCEQWFHYQCAGVTKSGYQRLSKDKKLNWRCVKCKPTETAHPPNSPRPDSESDLTGFEAVLTEIPLKKEFLDFKSSMNTQFSDVVNEFRSKINEMEQRIVLMEKVQCQVDQLQERIDKLEKGSSKNEQWLRMNNIEVPSQQKEHFKPIIVGFCNRYIKEDFIAAARYELKTSPLTIMIRHGVFELKEDEIMHL</sequence>
<evidence type="ECO:0000256" key="1">
    <source>
        <dbReference type="ARBA" id="ARBA00022723"/>
    </source>
</evidence>
<reference evidence="7" key="1">
    <citation type="submission" date="2020-08" db="EMBL/GenBank/DDBJ databases">
        <title>Spodoptera exigua strain:BAW_Kor-Di-RS1 Genome sequencing and assembly.</title>
        <authorList>
            <person name="Kim J."/>
            <person name="Nam H.Y."/>
            <person name="Kwon M."/>
            <person name="Choi J.H."/>
            <person name="Cho S.R."/>
            <person name="Kim G.-H."/>
        </authorList>
    </citation>
    <scope>NUCLEOTIDE SEQUENCE</scope>
    <source>
        <strain evidence="7">BAW_Kor-Di-RS1</strain>
        <tissue evidence="7">Whole-body</tissue>
    </source>
</reference>
<dbReference type="InterPro" id="IPR011011">
    <property type="entry name" value="Znf_FYVE_PHD"/>
</dbReference>
<dbReference type="PROSITE" id="PS50016">
    <property type="entry name" value="ZF_PHD_2"/>
    <property type="match status" value="1"/>
</dbReference>
<evidence type="ECO:0000256" key="5">
    <source>
        <dbReference type="SAM" id="Coils"/>
    </source>
</evidence>
<evidence type="ECO:0000313" key="8">
    <source>
        <dbReference type="Proteomes" id="UP000648187"/>
    </source>
</evidence>
<dbReference type="Gene3D" id="3.30.40.10">
    <property type="entry name" value="Zinc/RING finger domain, C3HC4 (zinc finger)"/>
    <property type="match status" value="1"/>
</dbReference>
<dbReference type="AlphaFoldDB" id="A0A835G8I9"/>
<evidence type="ECO:0000256" key="3">
    <source>
        <dbReference type="ARBA" id="ARBA00022833"/>
    </source>
</evidence>
<dbReference type="InterPro" id="IPR019787">
    <property type="entry name" value="Znf_PHD-finger"/>
</dbReference>
<dbReference type="EMBL" id="JACKWZ010000387">
    <property type="protein sequence ID" value="KAF9408384.1"/>
    <property type="molecule type" value="Genomic_DNA"/>
</dbReference>
<evidence type="ECO:0000256" key="2">
    <source>
        <dbReference type="ARBA" id="ARBA00022771"/>
    </source>
</evidence>
<name>A0A835G8I9_SPOEX</name>
<evidence type="ECO:0000256" key="4">
    <source>
        <dbReference type="PROSITE-ProRule" id="PRU00146"/>
    </source>
</evidence>
<dbReference type="InterPro" id="IPR013083">
    <property type="entry name" value="Znf_RING/FYVE/PHD"/>
</dbReference>
<dbReference type="SMART" id="SM00249">
    <property type="entry name" value="PHD"/>
    <property type="match status" value="1"/>
</dbReference>
<proteinExistence type="predicted"/>
<feature type="domain" description="PHD-type" evidence="6">
    <location>
        <begin position="116"/>
        <end position="170"/>
    </location>
</feature>
<keyword evidence="8" id="KW-1185">Reference proteome</keyword>
<gene>
    <name evidence="7" type="ORF">HW555_011921</name>
</gene>